<dbReference type="InterPro" id="IPR027417">
    <property type="entry name" value="P-loop_NTPase"/>
</dbReference>
<dbReference type="InterPro" id="IPR045455">
    <property type="entry name" value="NrS-1_pol-like_helicase"/>
</dbReference>
<accession>A0A2I1L5S5</accession>
<feature type="compositionally biased region" description="Basic residues" evidence="4">
    <location>
        <begin position="45"/>
        <end position="55"/>
    </location>
</feature>
<dbReference type="PANTHER" id="PTHR35372:SF2">
    <property type="entry name" value="SF3 HELICASE DOMAIN-CONTAINING PROTEIN"/>
    <property type="match status" value="1"/>
</dbReference>
<reference evidence="5 6" key="1">
    <citation type="submission" date="2018-04" db="EMBL/GenBank/DDBJ databases">
        <title>Aerococcus urinae genomes.</title>
        <authorList>
            <person name="Hilt E."/>
            <person name="Gilbert N.M."/>
            <person name="Thomas-White K."/>
            <person name="Putonti C."/>
            <person name="Lewis A.L."/>
            <person name="Visck K.L."/>
            <person name="Wolfe A.J."/>
        </authorList>
    </citation>
    <scope>NUCLEOTIDE SEQUENCE [LARGE SCALE GENOMIC DNA]</scope>
    <source>
        <strain evidence="5 6">UMB7480</strain>
    </source>
</reference>
<dbReference type="PANTHER" id="PTHR35372">
    <property type="entry name" value="ATP BINDING PROTEIN-RELATED"/>
    <property type="match status" value="1"/>
</dbReference>
<dbReference type="Pfam" id="PF19263">
    <property type="entry name" value="DUF5906"/>
    <property type="match status" value="1"/>
</dbReference>
<dbReference type="GO" id="GO:0016787">
    <property type="term" value="F:hydrolase activity"/>
    <property type="evidence" value="ECO:0007669"/>
    <property type="project" value="UniProtKB-KW"/>
</dbReference>
<organism evidence="5 6">
    <name type="scientific">Aerococcus urinae</name>
    <dbReference type="NCBI Taxonomy" id="1376"/>
    <lineage>
        <taxon>Bacteria</taxon>
        <taxon>Bacillati</taxon>
        <taxon>Bacillota</taxon>
        <taxon>Bacilli</taxon>
        <taxon>Lactobacillales</taxon>
        <taxon>Aerococcaceae</taxon>
        <taxon>Aerococcus</taxon>
    </lineage>
</organism>
<dbReference type="EMBL" id="QMHM01000013">
    <property type="protein sequence ID" value="RAV78435.1"/>
    <property type="molecule type" value="Genomic_DNA"/>
</dbReference>
<dbReference type="NCBIfam" id="TIGR01613">
    <property type="entry name" value="primase_Cterm"/>
    <property type="match status" value="1"/>
</dbReference>
<dbReference type="GO" id="GO:0005524">
    <property type="term" value="F:ATP binding"/>
    <property type="evidence" value="ECO:0007669"/>
    <property type="project" value="UniProtKB-KW"/>
</dbReference>
<comment type="caution">
    <text evidence="5">The sequence shown here is derived from an EMBL/GenBank/DDBJ whole genome shotgun (WGS) entry which is preliminary data.</text>
</comment>
<evidence type="ECO:0000313" key="5">
    <source>
        <dbReference type="EMBL" id="RAV78435.1"/>
    </source>
</evidence>
<gene>
    <name evidence="5" type="ORF">DBT54_07260</name>
</gene>
<evidence type="ECO:0000313" key="6">
    <source>
        <dbReference type="Proteomes" id="UP000251923"/>
    </source>
</evidence>
<keyword evidence="2" id="KW-0378">Hydrolase</keyword>
<dbReference type="PROSITE" id="PS51206">
    <property type="entry name" value="SF3_HELICASE_1"/>
    <property type="match status" value="1"/>
</dbReference>
<keyword evidence="1" id="KW-0547">Nucleotide-binding</keyword>
<keyword evidence="3" id="KW-0067">ATP-binding</keyword>
<protein>
    <submittedName>
        <fullName evidence="5">DNA primase</fullName>
    </submittedName>
</protein>
<dbReference type="InterPro" id="IPR006500">
    <property type="entry name" value="Helicase_put_C_phage/plasmid"/>
</dbReference>
<evidence type="ECO:0000256" key="4">
    <source>
        <dbReference type="SAM" id="MobiDB-lite"/>
    </source>
</evidence>
<dbReference type="Pfam" id="PF08706">
    <property type="entry name" value="D5_N"/>
    <property type="match status" value="1"/>
</dbReference>
<evidence type="ECO:0000256" key="1">
    <source>
        <dbReference type="ARBA" id="ARBA00022741"/>
    </source>
</evidence>
<sequence>MSDEFKEILNRANQLKETEVQSNEKPQTMREIRNALSQKGQDWKIKHKDPKTKKFPKMHEGIASTILRTTVHCYLIGDNRETAMLAFYDPDQGIYITGETNFMRLMSGIDSRYRSRQWKEVIQQLRVRVPLKAPFSSADLIPVNNGIYSVKEHKLLPFSPDYAITSKIATNYNANATNPIIDGFNFDEWLKSIACGDDEIVTLLWQVINEALNPNHTRNKIGFLIGSGNSGKGTFQQLLINLIGKQNVSTLKPPQFSNQYDKANLIGKVCNIGDDISNAYIDEISDLMSIATGDPITVEEKYQPIYSATLKLFCLFSGNDMPNVRNKSLGWYRRLLLIPFNADFNGQKNDPKIKEIYLKDKRILEYVLKKAIEMDFTQFIEPEVVKKEIAKYRRANDYIEGYINDEYIANGYHELEKAPSNFIKHGIKEYKYDLGNRSALPYGFMTKFIDILERLTENKYRQAKQRINVSESESMPEEIQPYAKGSNPIRIIQKIS</sequence>
<dbReference type="GeneID" id="86971089"/>
<dbReference type="AlphaFoldDB" id="A0A2I1L5S5"/>
<dbReference type="InterPro" id="IPR051620">
    <property type="entry name" value="ORF904-like_C"/>
</dbReference>
<name>A0A2I1L5S5_9LACT</name>
<feature type="compositionally biased region" description="Basic and acidic residues" evidence="4">
    <location>
        <begin position="1"/>
        <end position="19"/>
    </location>
</feature>
<dbReference type="Proteomes" id="UP000251923">
    <property type="component" value="Unassembled WGS sequence"/>
</dbReference>
<evidence type="ECO:0000256" key="2">
    <source>
        <dbReference type="ARBA" id="ARBA00022801"/>
    </source>
</evidence>
<dbReference type="SMART" id="SM00885">
    <property type="entry name" value="D5_N"/>
    <property type="match status" value="1"/>
</dbReference>
<dbReference type="InterPro" id="IPR014818">
    <property type="entry name" value="Phage/plasmid_primase_P4_C"/>
</dbReference>
<feature type="region of interest" description="Disordered" evidence="4">
    <location>
        <begin position="1"/>
        <end position="55"/>
    </location>
</feature>
<dbReference type="RefSeq" id="WP_070598095.1">
    <property type="nucleotide sequence ID" value="NZ_JASODG010000009.1"/>
</dbReference>
<dbReference type="SUPFAM" id="SSF52540">
    <property type="entry name" value="P-loop containing nucleoside triphosphate hydrolases"/>
    <property type="match status" value="1"/>
</dbReference>
<dbReference type="Gene3D" id="3.40.50.300">
    <property type="entry name" value="P-loop containing nucleotide triphosphate hydrolases"/>
    <property type="match status" value="1"/>
</dbReference>
<dbReference type="InterPro" id="IPR014015">
    <property type="entry name" value="Helicase_SF3_DNA-vir"/>
</dbReference>
<evidence type="ECO:0000256" key="3">
    <source>
        <dbReference type="ARBA" id="ARBA00022840"/>
    </source>
</evidence>
<proteinExistence type="predicted"/>